<keyword evidence="2" id="KW-1185">Reference proteome</keyword>
<name>A0ABX0L8R4_9NEIS</name>
<reference evidence="1 2" key="1">
    <citation type="submission" date="2020-03" db="EMBL/GenBank/DDBJ databases">
        <title>Draft genome sequence of environmentally isolated cultures.</title>
        <authorList>
            <person name="Wilson H.S."/>
            <person name="De Leon M.E."/>
        </authorList>
    </citation>
    <scope>NUCLEOTIDE SEQUENCE [LARGE SCALE GENOMIC DNA]</scope>
    <source>
        <strain evidence="1 2">HSC-31F16</strain>
    </source>
</reference>
<proteinExistence type="predicted"/>
<accession>A0ABX0L8R4</accession>
<evidence type="ECO:0000313" key="1">
    <source>
        <dbReference type="EMBL" id="NHR08095.1"/>
    </source>
</evidence>
<dbReference type="Proteomes" id="UP001515641">
    <property type="component" value="Unassembled WGS sequence"/>
</dbReference>
<dbReference type="EMBL" id="JAAOMA010000049">
    <property type="protein sequence ID" value="NHR08095.1"/>
    <property type="molecule type" value="Genomic_DNA"/>
</dbReference>
<protein>
    <submittedName>
        <fullName evidence="1">Uncharacterized protein</fullName>
    </submittedName>
</protein>
<gene>
    <name evidence="1" type="ORF">HA052_23165</name>
</gene>
<comment type="caution">
    <text evidence="1">The sequence shown here is derived from an EMBL/GenBank/DDBJ whole genome shotgun (WGS) entry which is preliminary data.</text>
</comment>
<evidence type="ECO:0000313" key="2">
    <source>
        <dbReference type="Proteomes" id="UP001515641"/>
    </source>
</evidence>
<organism evidence="1 2">
    <name type="scientific">Chromobacterium fluminis</name>
    <dbReference type="NCBI Taxonomy" id="3044269"/>
    <lineage>
        <taxon>Bacteria</taxon>
        <taxon>Pseudomonadati</taxon>
        <taxon>Pseudomonadota</taxon>
        <taxon>Betaproteobacteria</taxon>
        <taxon>Neisseriales</taxon>
        <taxon>Chromobacteriaceae</taxon>
        <taxon>Chromobacterium</taxon>
    </lineage>
</organism>
<dbReference type="RefSeq" id="WP_166453799.1">
    <property type="nucleotide sequence ID" value="NZ_JAAOMA010000049.1"/>
</dbReference>
<sequence>MKPKLLKILQHTVGANEYGLGSQHRNHYVAGGDDVSHCRELVSAGLMREHPASEITGGSPWFAVTAAGQIAIAQHSPKQTRPDNALWSADGEAFDYKNFSELAINEELRAGDIVYYGTRKDLDPAKWIDIDCVLESLRDGAYDAIGEADDDYPNPSKEAQEELHVLLGEWARKHCQCTLYKVAQINEYIVTAEDLEESQQ</sequence>